<accession>A0A412H7E4</accession>
<dbReference type="EMBL" id="QRUY01000009">
    <property type="protein sequence ID" value="RGS08641.1"/>
    <property type="molecule type" value="Genomic_DNA"/>
</dbReference>
<dbReference type="AlphaFoldDB" id="A0A412H7E4"/>
<dbReference type="Gene3D" id="2.60.40.2620">
    <property type="entry name" value="Fimbrillin-like"/>
    <property type="match status" value="1"/>
</dbReference>
<dbReference type="Proteomes" id="UP000285750">
    <property type="component" value="Unassembled WGS sequence"/>
</dbReference>
<sequence>MKTNSWKITFMALAMATAMTGCNQNNELGTPAPSSEEDVLNVVATANDFVSSDATSRVSETDYTTTFEEGDAIGVFVVRDGEALISNMKMTLGADRTTWAGENGAKLYYYKDADYIAYSPYTEGLSVTSETEIISHFTTKLQGSTGQSTLADYQAADLMTASVAAAEVTRGQNINFKFAHQMSMIEIKVPIRAYKTSGGYEYSAPLGLKVKIGDKEGFSLCTFGKETTGDAGSEVTKGIYRCIVAPSDAALNVEGEFQDGSVPVYFPAAGGAALSVTPKAGEYKGIDVKYDYGTYSAKRELEVGDYYYADGSICPNDMASIPSDGCVGVIFSTETSVTDQANNWSHGYVIALNNTGTSNIKWKNVATADDGYDIFDIVTTDNDAKDASFQKLIDHLDGYTSSRKITDNSDEITHPAFFAAKNYAVSIPKTTSGWYLPSMGQLALVINNLGVTDDSKKFTAQNCSDKASDAKFDETGEDAPSAIKRMDDIFKKVGGSLRSELAITENDWNLRWWGCGQTSFDASISNAKAWCVDMNYGTNDQGKQYAKYLFLSRDKTDNTPYNRVRPVFAF</sequence>
<dbReference type="InterPro" id="IPR042278">
    <property type="entry name" value="Mfa-like_1_N"/>
</dbReference>
<dbReference type="Pfam" id="PF13149">
    <property type="entry name" value="Mfa_like_1"/>
    <property type="match status" value="1"/>
</dbReference>
<feature type="signal peptide" evidence="1">
    <location>
        <begin position="1"/>
        <end position="23"/>
    </location>
</feature>
<dbReference type="Gene3D" id="2.60.40.3570">
    <property type="match status" value="1"/>
</dbReference>
<dbReference type="PROSITE" id="PS51257">
    <property type="entry name" value="PROKAR_LIPOPROTEIN"/>
    <property type="match status" value="1"/>
</dbReference>
<dbReference type="InterPro" id="IPR025049">
    <property type="entry name" value="Mfa-like_1"/>
</dbReference>
<evidence type="ECO:0000313" key="3">
    <source>
        <dbReference type="Proteomes" id="UP000285750"/>
    </source>
</evidence>
<gene>
    <name evidence="2" type="ORF">DWY14_05545</name>
</gene>
<evidence type="ECO:0000256" key="1">
    <source>
        <dbReference type="SAM" id="SignalP"/>
    </source>
</evidence>
<dbReference type="CDD" id="cd13120">
    <property type="entry name" value="BF2867_like_N"/>
    <property type="match status" value="1"/>
</dbReference>
<organism evidence="2 3">
    <name type="scientific">Phocaeicola plebeius</name>
    <dbReference type="NCBI Taxonomy" id="310297"/>
    <lineage>
        <taxon>Bacteria</taxon>
        <taxon>Pseudomonadati</taxon>
        <taxon>Bacteroidota</taxon>
        <taxon>Bacteroidia</taxon>
        <taxon>Bacteroidales</taxon>
        <taxon>Bacteroidaceae</taxon>
        <taxon>Phocaeicola</taxon>
    </lineage>
</organism>
<name>A0A412H7E4_9BACT</name>
<reference evidence="2 3" key="1">
    <citation type="submission" date="2018-08" db="EMBL/GenBank/DDBJ databases">
        <title>A genome reference for cultivated species of the human gut microbiota.</title>
        <authorList>
            <person name="Zou Y."/>
            <person name="Xue W."/>
            <person name="Luo G."/>
        </authorList>
    </citation>
    <scope>NUCLEOTIDE SEQUENCE [LARGE SCALE GENOMIC DNA]</scope>
    <source>
        <strain evidence="2 3">AF24-16AC</strain>
    </source>
</reference>
<comment type="caution">
    <text evidence="2">The sequence shown here is derived from an EMBL/GenBank/DDBJ whole genome shotgun (WGS) entry which is preliminary data.</text>
</comment>
<evidence type="ECO:0000313" key="2">
    <source>
        <dbReference type="EMBL" id="RGS08641.1"/>
    </source>
</evidence>
<keyword evidence="1" id="KW-0732">Signal</keyword>
<evidence type="ECO:0008006" key="4">
    <source>
        <dbReference type="Google" id="ProtNLM"/>
    </source>
</evidence>
<proteinExistence type="predicted"/>
<feature type="chain" id="PRO_5019337498" description="Fimbrillin family protein" evidence="1">
    <location>
        <begin position="24"/>
        <end position="570"/>
    </location>
</feature>
<dbReference type="RefSeq" id="WP_118430811.1">
    <property type="nucleotide sequence ID" value="NZ_CATWOP010000003.1"/>
</dbReference>
<protein>
    <recommendedName>
        <fullName evidence="4">Fimbrillin family protein</fullName>
    </recommendedName>
</protein>